<comment type="caution">
    <text evidence="2">The sequence shown here is derived from an EMBL/GenBank/DDBJ whole genome shotgun (WGS) entry which is preliminary data.</text>
</comment>
<dbReference type="Pfam" id="PF07793">
    <property type="entry name" value="DUF1631"/>
    <property type="match status" value="2"/>
</dbReference>
<evidence type="ECO:0000256" key="1">
    <source>
        <dbReference type="SAM" id="MobiDB-lite"/>
    </source>
</evidence>
<proteinExistence type="predicted"/>
<dbReference type="InterPro" id="IPR012434">
    <property type="entry name" value="DUF1631"/>
</dbReference>
<evidence type="ECO:0000313" key="3">
    <source>
        <dbReference type="Proteomes" id="UP000623795"/>
    </source>
</evidence>
<sequence length="725" mass="79683">MSRTAMKAEHVVINEHLTRQTGVPDAFRPHQGVLLECRDFVGQRVREALARSVGELRDELQARRLAAKNAEEAQKLIELLALLHTIGAEIDRTFSTGFEDQFQERAKTSNAASTFYESGSEMGFFPELKLVDETEIDTTIAVKNLATRLERACEAENQDLQTRVAFMLGESDIDGAANPIGPAAICEALKNICWEQDASGGLRATALELLVGRLAGEMSTVYHDVNALLVARRVMPNVRPRARRGKASQRMAARKDVVLPGEPDPSDLVKQIFTAKAAAVEKNDWKQRTGTSDLMQLLNGLQQGQGDLQFGGQSFALPAGVDATGNIISALIEAGLSKQANSIDGIVIDVVATLFDYIFDDSRVPDAMKGLIGRLQIPVLKLAMMDHGFFSNRAHPARRLINSLAQASVTWDGPLTEDSSLYRTAEGAVVRIQNQFAEDASVFASCLQEFENYLTEQERYADERAATLTERLKERERIDLARKVGEDAMAGHLANEELPAVVRDFIRDIWTRVLAHAALESGATNAPPANSERWTSAITASADLVWSVLPKQSMEERQRMVKQLPVILRNLKAGMTTAAIDEVRQKAFFSELVQCHAAALKAPIASAPPPAPPPPPNAPARRAGPLPGLQPIGDDPTPEMLELDLLTRGSWVELRDESGEVRRVRLTWISPARTMYLFANRQGQRALALTRAELTRRFANGEATTADQEPLLDRVVDDVLDELRG</sequence>
<dbReference type="EMBL" id="WTVN01000003">
    <property type="protein sequence ID" value="NMG42725.1"/>
    <property type="molecule type" value="Genomic_DNA"/>
</dbReference>
<keyword evidence="3" id="KW-1185">Reference proteome</keyword>
<evidence type="ECO:0000313" key="2">
    <source>
        <dbReference type="EMBL" id="NMG42725.1"/>
    </source>
</evidence>
<feature type="compositionally biased region" description="Pro residues" evidence="1">
    <location>
        <begin position="606"/>
        <end position="618"/>
    </location>
</feature>
<reference evidence="2 3" key="1">
    <citation type="submission" date="2019-12" db="EMBL/GenBank/DDBJ databases">
        <title>Comparative genomics gives insights into the taxonomy of the Azoarcus-Aromatoleum group and reveals separate origins of nif in the plant-associated Azoarcus and non-plant-associated Aromatoleum sub-groups.</title>
        <authorList>
            <person name="Lafos M."/>
            <person name="Maluk M."/>
            <person name="Batista M."/>
            <person name="Junghare M."/>
            <person name="Carmona M."/>
            <person name="Faoro H."/>
            <person name="Cruz L.M."/>
            <person name="Battistoni F."/>
            <person name="De Souza E."/>
            <person name="Pedrosa F."/>
            <person name="Chen W.-M."/>
            <person name="Poole P.S."/>
            <person name="Dixon R.A."/>
            <person name="James E.K."/>
        </authorList>
    </citation>
    <scope>NUCLEOTIDE SEQUENCE [LARGE SCALE GENOMIC DNA]</scope>
    <source>
        <strain evidence="2 3">Td21</strain>
    </source>
</reference>
<gene>
    <name evidence="2" type="ORF">GPA22_03120</name>
</gene>
<name>A0ABX1PWU2_9RHOO</name>
<feature type="region of interest" description="Disordered" evidence="1">
    <location>
        <begin position="604"/>
        <end position="630"/>
    </location>
</feature>
<accession>A0ABX1PWU2</accession>
<organism evidence="2 3">
    <name type="scientific">Aromatoleum toluvorans</name>
    <dbReference type="NCBI Taxonomy" id="92002"/>
    <lineage>
        <taxon>Bacteria</taxon>
        <taxon>Pseudomonadati</taxon>
        <taxon>Pseudomonadota</taxon>
        <taxon>Betaproteobacteria</taxon>
        <taxon>Rhodocyclales</taxon>
        <taxon>Rhodocyclaceae</taxon>
        <taxon>Aromatoleum</taxon>
    </lineage>
</organism>
<dbReference type="Proteomes" id="UP000623795">
    <property type="component" value="Unassembled WGS sequence"/>
</dbReference>
<protein>
    <submittedName>
        <fullName evidence="2">DUF1631 family protein</fullName>
    </submittedName>
</protein>